<evidence type="ECO:0000313" key="2">
    <source>
        <dbReference type="EMBL" id="MBC6490090.1"/>
    </source>
</evidence>
<dbReference type="PANTHER" id="PTHR30575">
    <property type="entry name" value="PEPTIDASE M20"/>
    <property type="match status" value="1"/>
</dbReference>
<evidence type="ECO:0000313" key="3">
    <source>
        <dbReference type="Proteomes" id="UP000765802"/>
    </source>
</evidence>
<gene>
    <name evidence="2" type="ORF">BC349_03855</name>
</gene>
<organism evidence="2 3">
    <name type="scientific">Flavihumibacter stibioxidans</name>
    <dbReference type="NCBI Taxonomy" id="1834163"/>
    <lineage>
        <taxon>Bacteria</taxon>
        <taxon>Pseudomonadati</taxon>
        <taxon>Bacteroidota</taxon>
        <taxon>Chitinophagia</taxon>
        <taxon>Chitinophagales</taxon>
        <taxon>Chitinophagaceae</taxon>
        <taxon>Flavihumibacter</taxon>
    </lineage>
</organism>
<feature type="domain" description="Peptidase M20 dimerisation" evidence="1">
    <location>
        <begin position="206"/>
        <end position="292"/>
    </location>
</feature>
<dbReference type="InterPro" id="IPR036264">
    <property type="entry name" value="Bact_exopeptidase_dim_dom"/>
</dbReference>
<dbReference type="SUPFAM" id="SSF55031">
    <property type="entry name" value="Bacterial exopeptidase dimerisation domain"/>
    <property type="match status" value="1"/>
</dbReference>
<dbReference type="InterPro" id="IPR017439">
    <property type="entry name" value="Amidohydrolase"/>
</dbReference>
<dbReference type="InterPro" id="IPR052030">
    <property type="entry name" value="Peptidase_M20/M20A_hydrolases"/>
</dbReference>
<dbReference type="PANTHER" id="PTHR30575:SF0">
    <property type="entry name" value="XAA-ARG DIPEPTIDASE"/>
    <property type="match status" value="1"/>
</dbReference>
<reference evidence="2 3" key="1">
    <citation type="submission" date="2016-07" db="EMBL/GenBank/DDBJ databases">
        <title>Genome analysis of Flavihumibacter stibioxidans YS-17.</title>
        <authorList>
            <person name="Shi K."/>
            <person name="Han Y."/>
            <person name="Wang G."/>
        </authorList>
    </citation>
    <scope>NUCLEOTIDE SEQUENCE [LARGE SCALE GENOMIC DNA]</scope>
    <source>
        <strain evidence="2 3">YS-17</strain>
    </source>
</reference>
<dbReference type="InterPro" id="IPR011650">
    <property type="entry name" value="Peptidase_M20_dimer"/>
</dbReference>
<sequence>MLAFLFSLQVFSQKKKAKPDPMVATMKKDVLTSLEGKMKMAQEMVDQVFSFSELGFQETETSAYLTGILEKHGFTIERGISGIPTAWLAKWGNGKPVIALGSDIDGIPKASQKPGVAYKEPIVEGAPGHGEGHNSGLPLLVLSAIEVKKIMEAKNLPGTLVIWPGVAEELVGSKAWYIRDGFFKEVDACIFTHVSSNLGVSWGDAGNNGLVSVEFTFEGNSAHSAGAPWRGKSALDAVELMNIAWNFKREHLKPTQRSHYVVTDGGDQPNVVPSKASVWYYLRERTYEDIRSMYDEAVLYAKSVAAMTGTRVSYRLLGTAWPGHFNKAIAESVYDNIRSVGLPVWSDDDQQFARAVQKLVNAPKKTAMGEPIDGLATKIDSLKGPVQFSMGGGSDDIADIAWNVPTVVLRYPSNIPGTPGHNWADAMAMATPIAHKGVLAGSKVVALTLIDLFTNPQIIRDAWDYHRNVQTKDTKYVSFVEPDNPPAIELNKRIMDTYRPLLKPYYYDPSKYNTYLEQLGVKYPQLVK</sequence>
<dbReference type="Proteomes" id="UP000765802">
    <property type="component" value="Unassembled WGS sequence"/>
</dbReference>
<keyword evidence="3" id="KW-1185">Reference proteome</keyword>
<dbReference type="Gene3D" id="3.30.70.360">
    <property type="match status" value="1"/>
</dbReference>
<name>A0ABR7M5T9_9BACT</name>
<dbReference type="NCBIfam" id="TIGR01891">
    <property type="entry name" value="amidohydrolases"/>
    <property type="match status" value="1"/>
</dbReference>
<protein>
    <submittedName>
        <fullName evidence="2">Amidohydrolase</fullName>
    </submittedName>
</protein>
<evidence type="ECO:0000259" key="1">
    <source>
        <dbReference type="Pfam" id="PF07687"/>
    </source>
</evidence>
<dbReference type="Pfam" id="PF07687">
    <property type="entry name" value="M20_dimer"/>
    <property type="match status" value="1"/>
</dbReference>
<dbReference type="SUPFAM" id="SSF53187">
    <property type="entry name" value="Zn-dependent exopeptidases"/>
    <property type="match status" value="1"/>
</dbReference>
<dbReference type="Gene3D" id="3.40.630.10">
    <property type="entry name" value="Zn peptidases"/>
    <property type="match status" value="2"/>
</dbReference>
<comment type="caution">
    <text evidence="2">The sequence shown here is derived from an EMBL/GenBank/DDBJ whole genome shotgun (WGS) entry which is preliminary data.</text>
</comment>
<dbReference type="EMBL" id="MBUA01000001">
    <property type="protein sequence ID" value="MBC6490090.1"/>
    <property type="molecule type" value="Genomic_DNA"/>
</dbReference>
<accession>A0ABR7M5T9</accession>
<proteinExistence type="predicted"/>